<dbReference type="AlphaFoldDB" id="A0A1Y4MAX5"/>
<accession>A0A1Y4MAX5</accession>
<dbReference type="Pfam" id="PF04977">
    <property type="entry name" value="DivIC"/>
    <property type="match status" value="1"/>
</dbReference>
<evidence type="ECO:0008006" key="3">
    <source>
        <dbReference type="Google" id="ProtNLM"/>
    </source>
</evidence>
<reference evidence="2" key="1">
    <citation type="submission" date="2017-04" db="EMBL/GenBank/DDBJ databases">
        <title>Function of individual gut microbiota members based on whole genome sequencing of pure cultures obtained from chicken caecum.</title>
        <authorList>
            <person name="Medvecky M."/>
            <person name="Cejkova D."/>
            <person name="Polansky O."/>
            <person name="Karasova D."/>
            <person name="Kubasova T."/>
            <person name="Cizek A."/>
            <person name="Rychlik I."/>
        </authorList>
    </citation>
    <scope>NUCLEOTIDE SEQUENCE [LARGE SCALE GENOMIC DNA]</scope>
    <source>
        <strain evidence="2">An175</strain>
    </source>
</reference>
<sequence>MWTEKKEGKAGAYRFMKKIHTRKRSLMIRLCVLAFSAYVVVSLVSLQMEIADRRSTLASITEQAETQRLANKEIERQIALGDDKDYLARIAREKLDMGRADERVFRDAAGT</sequence>
<dbReference type="Proteomes" id="UP000196386">
    <property type="component" value="Unassembled WGS sequence"/>
</dbReference>
<evidence type="ECO:0000313" key="2">
    <source>
        <dbReference type="Proteomes" id="UP000196386"/>
    </source>
</evidence>
<comment type="caution">
    <text evidence="1">The sequence shown here is derived from an EMBL/GenBank/DDBJ whole genome shotgun (WGS) entry which is preliminary data.</text>
</comment>
<organism evidence="1 2">
    <name type="scientific">Anaerotruncus colihominis</name>
    <dbReference type="NCBI Taxonomy" id="169435"/>
    <lineage>
        <taxon>Bacteria</taxon>
        <taxon>Bacillati</taxon>
        <taxon>Bacillota</taxon>
        <taxon>Clostridia</taxon>
        <taxon>Eubacteriales</taxon>
        <taxon>Oscillospiraceae</taxon>
        <taxon>Anaerotruncus</taxon>
    </lineage>
</organism>
<gene>
    <name evidence="1" type="ORF">B5F11_19610</name>
</gene>
<proteinExistence type="predicted"/>
<evidence type="ECO:0000313" key="1">
    <source>
        <dbReference type="EMBL" id="OUP65937.1"/>
    </source>
</evidence>
<dbReference type="InterPro" id="IPR007060">
    <property type="entry name" value="FtsL/DivIC"/>
</dbReference>
<protein>
    <recommendedName>
        <fullName evidence="3">Septum formation initiator</fullName>
    </recommendedName>
</protein>
<dbReference type="EMBL" id="NFKP01000043">
    <property type="protein sequence ID" value="OUP65937.1"/>
    <property type="molecule type" value="Genomic_DNA"/>
</dbReference>
<name>A0A1Y4MAX5_9FIRM</name>